<dbReference type="InterPro" id="IPR012337">
    <property type="entry name" value="RNaseH-like_sf"/>
</dbReference>
<dbReference type="InterPro" id="IPR036236">
    <property type="entry name" value="Znf_C2H2_sf"/>
</dbReference>
<comment type="caution">
    <text evidence="6">The sequence shown here is derived from an EMBL/GenBank/DDBJ whole genome shotgun (WGS) entry which is preliminary data.</text>
</comment>
<dbReference type="SUPFAM" id="SSF53098">
    <property type="entry name" value="Ribonuclease H-like"/>
    <property type="match status" value="1"/>
</dbReference>
<dbReference type="InterPro" id="IPR043502">
    <property type="entry name" value="DNA/RNA_pol_sf"/>
</dbReference>
<proteinExistence type="predicted"/>
<dbReference type="EMBL" id="PRFA01000001">
    <property type="protein sequence ID" value="PWV03158.1"/>
    <property type="molecule type" value="Genomic_DNA"/>
</dbReference>
<evidence type="ECO:0000313" key="7">
    <source>
        <dbReference type="Proteomes" id="UP000246121"/>
    </source>
</evidence>
<dbReference type="VEuPathDB" id="TriTrypDB:TCSYLVIO_005255"/>
<feature type="domain" description="RNase H type-1" evidence="5">
    <location>
        <begin position="1274"/>
        <end position="1415"/>
    </location>
</feature>
<dbReference type="PANTHER" id="PTHR19446">
    <property type="entry name" value="REVERSE TRANSCRIPTASES"/>
    <property type="match status" value="1"/>
</dbReference>
<feature type="region of interest" description="Disordered" evidence="2">
    <location>
        <begin position="1520"/>
        <end position="1556"/>
    </location>
</feature>
<evidence type="ECO:0000259" key="4">
    <source>
        <dbReference type="PROSITE" id="PS50878"/>
    </source>
</evidence>
<dbReference type="PROSITE" id="PS00028">
    <property type="entry name" value="ZINC_FINGER_C2H2_1"/>
    <property type="match status" value="1"/>
</dbReference>
<name>A0A2V2W3F3_TRYCR</name>
<gene>
    <name evidence="6" type="ORF">C4B63_1g162</name>
</gene>
<dbReference type="VEuPathDB" id="TriTrypDB:BCY84_02375"/>
<dbReference type="VEuPathDB" id="TriTrypDB:TCDM_10124"/>
<feature type="region of interest" description="Disordered" evidence="2">
    <location>
        <begin position="1607"/>
        <end position="1647"/>
    </location>
</feature>
<dbReference type="SUPFAM" id="SSF57667">
    <property type="entry name" value="beta-beta-alpha zinc fingers"/>
    <property type="match status" value="1"/>
</dbReference>
<dbReference type="VEuPathDB" id="TriTrypDB:Tc_MARK_7041"/>
<dbReference type="GO" id="GO:0004523">
    <property type="term" value="F:RNA-DNA hybrid ribonuclease activity"/>
    <property type="evidence" value="ECO:0007669"/>
    <property type="project" value="InterPro"/>
</dbReference>
<dbReference type="CDD" id="cd01650">
    <property type="entry name" value="RT_nLTR_like"/>
    <property type="match status" value="1"/>
</dbReference>
<keyword evidence="1" id="KW-0479">Metal-binding</keyword>
<dbReference type="InterPro" id="IPR013087">
    <property type="entry name" value="Znf_C2H2_type"/>
</dbReference>
<accession>A0A2V2W3F3</accession>
<dbReference type="VEuPathDB" id="TriTrypDB:TcG_11925"/>
<dbReference type="VEuPathDB" id="TriTrypDB:TcCL_NonESM07675"/>
<protein>
    <submittedName>
        <fullName evidence="6">Putative retrotransposon hot spot protein (RHS)</fullName>
    </submittedName>
</protein>
<sequence>MKEKDTITPLARGTPNGALTQVLTEARREAEERLRRSQEMNFTISTNIEDVLFKGRVRVNEMKLNDFLTRELDGRGIVDTNRDVLLEEFFKDPTKYIRDKGALNEMQASLAQPATSTWCQGLVLFAREEAKRLLPIRCPRRGRRRRTNGSEGHQMEPFTWLPAERYFHPLLNSIGAYQRYTYRLRAVCDAQRQKLLLSGDIEQNPGPIAVLQMNVSCLTPSKLATLMAQGADIIAIQETWKSSEQIASMHTGDYVLYAQSRIGKGGGVAVLVRKTLRSKRIPLTIPQHDTSLEVVVVQVALDQNRDLIVASAYMRPPPQVTQSFRRLVNCLPASTPLLLCGDFNMHHPQWEPFLETSPSEVAAEFLELCTDAGLTLVNTPGEITYARGTRERSCIDLTWSKHLTVSDWSASVSPLSDHYMLTFTLHQAFKDTIPSAPPSAPKFFYSWGKCKWDLFVKDFDAQLPAYDYKKQSTGIKAFTRALITSYRRHCPRDMHKDGPRLWDDTLMEAERMATDSKARYLQLPTPDREAEMQRTRSQFFLLLRERLRNTYLRRISKLNPGEPLAWKYISGRKKASLPSPTSILLGDGQHTYKTARRAANALNRIFLPFHPSHKAVRFSKGINRQSASLNINASFLFGQQNNNESAATSSLVSSTSLISCISEPQNNDESAATFNSGSSLSSSSEPQDKNEAATTSGLVAHLHSPLDAPFNRTELLAALRNTPYGKAPGPDEVYSEALRHISSKGLRFLLRCINHSWTTGTIPVEWRRATIVPLLKPGKSPELLESYRPISLTSIVSKVAEKMVLKRLLWVWTPHPHQYAYRSMRTTTMQLAHLIHEVEHNRNHYFQVSLPKKSGIGNQLHYRPHRTLLVLVDFSKAFDSIDHRVLSRLLANIPGVNCRRWLRNFLCGRYAKTRVGHRNSDRRPMLRGVPQGSVLGPYLFSLYVHPLLNLLNSFAGVTADMYADDLSIIVKGQSREDAIPAANMVLQKLHAWSQENGLAINPSKCEAAWFTLSTHTESDYDREGRWPLVVAGCQIPVMTMGASRTTKLLGMDLDPRLTLNVAATKQCAATSQRISQLRCIAHKEAGPSPHDLRTFVIGYGASKLRYGSELIWAVATDSAKNEMQKTYATLARIVSGVPSTVDPESALLEANMPPLHVLCLRARLSIFENTRACQTDWMRRPPPEPPPRAGFRISPLSRDELYAFVDAYTKDYGITQSSPREERFFRSSIPPWFAASAHRVTIGVELPIDHSITDEEELIREKRRVSEEALALHSHRSWILATDGGVDVPKPAGVGILLSSLNSSEIIEKASINCGARPCSYRTESRALLLALEKLMLPRIRHRRKTLLVVTDSQSLLAALNKGPLSQTDWTEDQIWQRLLTLTCAGWSVHLQFCYGHCGVHANELADQYATQTMESGQYTEQGIATLWHTDLLTCFTTQLTNKWRSTIRQDTHRYLLCGTRPSDLSGKDLITQEVLHRQELVHLARARCGESELWGRLYWAVRDCTNQCRFCNTSPEQSAYIRSNNDPTAPGTDTVPPSAREEDVSPARRRTLTRRRKEKCPHCDSTLTGFSNLVSHCRSFHPEHPPPLPELKCDFCGMVFPTRRSTAQHRNRCAQNPDATRHLNSSARRRSLLPQDQPASTSTPIGPQETLHHLLLECPGTLAVRQRLGIEQDLRLGKFSQWQLLHSRKLLSLLDHLFGTQMALYS</sequence>
<dbReference type="Gene3D" id="3.30.160.60">
    <property type="entry name" value="Classic Zinc Finger"/>
    <property type="match status" value="1"/>
</dbReference>
<dbReference type="VEuPathDB" id="TriTrypDB:TcCL_Unassigned05133"/>
<feature type="region of interest" description="Disordered" evidence="2">
    <location>
        <begin position="668"/>
        <end position="696"/>
    </location>
</feature>
<dbReference type="GO" id="GO:0003676">
    <property type="term" value="F:nucleic acid binding"/>
    <property type="evidence" value="ECO:0007669"/>
    <property type="project" value="InterPro"/>
</dbReference>
<keyword evidence="1" id="KW-0862">Zinc</keyword>
<keyword evidence="1" id="KW-0863">Zinc-finger</keyword>
<dbReference type="GO" id="GO:0008270">
    <property type="term" value="F:zinc ion binding"/>
    <property type="evidence" value="ECO:0007669"/>
    <property type="project" value="UniProtKB-KW"/>
</dbReference>
<dbReference type="VEuPathDB" id="TriTrypDB:TCDM_11732"/>
<dbReference type="VEuPathDB" id="TriTrypDB:TcYC6_0176710"/>
<dbReference type="InterPro" id="IPR005135">
    <property type="entry name" value="Endo/exonuclease/phosphatase"/>
</dbReference>
<dbReference type="PROSITE" id="PS50157">
    <property type="entry name" value="ZINC_FINGER_C2H2_2"/>
    <property type="match status" value="1"/>
</dbReference>
<evidence type="ECO:0000313" key="6">
    <source>
        <dbReference type="EMBL" id="PWV03158.1"/>
    </source>
</evidence>
<organism evidence="6 7">
    <name type="scientific">Trypanosoma cruzi</name>
    <dbReference type="NCBI Taxonomy" id="5693"/>
    <lineage>
        <taxon>Eukaryota</taxon>
        <taxon>Discoba</taxon>
        <taxon>Euglenozoa</taxon>
        <taxon>Kinetoplastea</taxon>
        <taxon>Metakinetoplastina</taxon>
        <taxon>Trypanosomatida</taxon>
        <taxon>Trypanosomatidae</taxon>
        <taxon>Trypanosoma</taxon>
        <taxon>Schizotrypanum</taxon>
    </lineage>
</organism>
<dbReference type="VEuPathDB" id="TriTrypDB:ECC02_000932"/>
<evidence type="ECO:0000259" key="3">
    <source>
        <dbReference type="PROSITE" id="PS50157"/>
    </source>
</evidence>
<evidence type="ECO:0000256" key="2">
    <source>
        <dbReference type="SAM" id="MobiDB-lite"/>
    </source>
</evidence>
<evidence type="ECO:0000256" key="1">
    <source>
        <dbReference type="PROSITE-ProRule" id="PRU00042"/>
    </source>
</evidence>
<feature type="compositionally biased region" description="Polar residues" evidence="2">
    <location>
        <begin position="1614"/>
        <end position="1627"/>
    </location>
</feature>
<dbReference type="InterPro" id="IPR036691">
    <property type="entry name" value="Endo/exonu/phosph_ase_sf"/>
</dbReference>
<evidence type="ECO:0000259" key="5">
    <source>
        <dbReference type="PROSITE" id="PS50879"/>
    </source>
</evidence>
<dbReference type="VEuPathDB" id="TriTrypDB:C3747_377g16"/>
<dbReference type="VEuPathDB" id="TriTrypDB:TcCL_Unassigned01324"/>
<dbReference type="InterPro" id="IPR000477">
    <property type="entry name" value="RT_dom"/>
</dbReference>
<dbReference type="SUPFAM" id="SSF56219">
    <property type="entry name" value="DNase I-like"/>
    <property type="match status" value="1"/>
</dbReference>
<dbReference type="VEuPathDB" id="TriTrypDB:C4B63_1g162"/>
<dbReference type="VEuPathDB" id="TriTrypDB:Tc_MARK_9601"/>
<dbReference type="Pfam" id="PF03372">
    <property type="entry name" value="Exo_endo_phos"/>
    <property type="match status" value="1"/>
</dbReference>
<dbReference type="VEuPathDB" id="TriTrypDB:TCSYLVIO_002112"/>
<dbReference type="InterPro" id="IPR002156">
    <property type="entry name" value="RNaseH_domain"/>
</dbReference>
<dbReference type="Gene3D" id="3.60.10.10">
    <property type="entry name" value="Endonuclease/exonuclease/phosphatase"/>
    <property type="match status" value="1"/>
</dbReference>
<dbReference type="VEuPathDB" id="TriTrypDB:TcCL_NonESM10093"/>
<dbReference type="VEuPathDB" id="TriTrypDB:TcG_11406"/>
<dbReference type="Pfam" id="PF00078">
    <property type="entry name" value="RVT_1"/>
    <property type="match status" value="1"/>
</dbReference>
<dbReference type="InterPro" id="IPR036397">
    <property type="entry name" value="RNaseH_sf"/>
</dbReference>
<dbReference type="SUPFAM" id="SSF56672">
    <property type="entry name" value="DNA/RNA polymerases"/>
    <property type="match status" value="1"/>
</dbReference>
<dbReference type="VEuPathDB" id="TriTrypDB:TCSYLVIO_009675"/>
<reference evidence="6 7" key="1">
    <citation type="journal article" date="2018" name="Microb. Genom.">
        <title>Expanding an expanded genome: long-read sequencing of Trypanosoma cruzi.</title>
        <authorList>
            <person name="Berna L."/>
            <person name="Rodriguez M."/>
            <person name="Chiribao M.L."/>
            <person name="Parodi-Talice A."/>
            <person name="Pita S."/>
            <person name="Rijo G."/>
            <person name="Alvarez-Valin F."/>
            <person name="Robello C."/>
        </authorList>
    </citation>
    <scope>NUCLEOTIDE SEQUENCE [LARGE SCALE GENOMIC DNA]</scope>
    <source>
        <strain evidence="6 7">Dm28c</strain>
    </source>
</reference>
<dbReference type="PROSITE" id="PS50879">
    <property type="entry name" value="RNASE_H_1"/>
    <property type="match status" value="1"/>
</dbReference>
<dbReference type="VEuPathDB" id="TriTrypDB:TcCLB.509295.90"/>
<dbReference type="Pfam" id="PF24466">
    <property type="entry name" value="DUF7578"/>
    <property type="match status" value="1"/>
</dbReference>
<dbReference type="VEuPathDB" id="TriTrypDB:TcBrA4_0188930"/>
<dbReference type="InterPro" id="IPR056000">
    <property type="entry name" value="DUF7578"/>
</dbReference>
<feature type="domain" description="C2H2-type" evidence="3">
    <location>
        <begin position="1559"/>
        <end position="1587"/>
    </location>
</feature>
<dbReference type="PROSITE" id="PS50878">
    <property type="entry name" value="RT_POL"/>
    <property type="match status" value="1"/>
</dbReference>
<dbReference type="Proteomes" id="UP000246121">
    <property type="component" value="Unassembled WGS sequence"/>
</dbReference>
<dbReference type="VEuPathDB" id="TriTrypDB:TCSYLVIO_002258"/>
<dbReference type="Gene3D" id="3.30.420.10">
    <property type="entry name" value="Ribonuclease H-like superfamily/Ribonuclease H"/>
    <property type="match status" value="1"/>
</dbReference>
<dbReference type="VEuPathDB" id="TriTrypDB:TcG_12244"/>
<feature type="domain" description="Reverse transcriptase" evidence="4">
    <location>
        <begin position="755"/>
        <end position="1053"/>
    </location>
</feature>
<dbReference type="VEuPathDB" id="TriTrypDB:TcCL_ESM04821"/>